<comment type="caution">
    <text evidence="2">The sequence shown here is derived from an EMBL/GenBank/DDBJ whole genome shotgun (WGS) entry which is preliminary data.</text>
</comment>
<feature type="domain" description="NAD(P)-binding" evidence="1">
    <location>
        <begin position="8"/>
        <end position="202"/>
    </location>
</feature>
<name>A0ABP7BFE0_9MICO</name>
<dbReference type="InterPro" id="IPR016040">
    <property type="entry name" value="NAD(P)-bd_dom"/>
</dbReference>
<organism evidence="2 3">
    <name type="scientific">Microbacterium marinilacus</name>
    <dbReference type="NCBI Taxonomy" id="415209"/>
    <lineage>
        <taxon>Bacteria</taxon>
        <taxon>Bacillati</taxon>
        <taxon>Actinomycetota</taxon>
        <taxon>Actinomycetes</taxon>
        <taxon>Micrococcales</taxon>
        <taxon>Microbacteriaceae</taxon>
        <taxon>Microbacterium</taxon>
    </lineage>
</organism>
<dbReference type="Gene3D" id="3.40.50.720">
    <property type="entry name" value="NAD(P)-binding Rossmann-like Domain"/>
    <property type="match status" value="1"/>
</dbReference>
<dbReference type="InterPro" id="IPR036291">
    <property type="entry name" value="NAD(P)-bd_dom_sf"/>
</dbReference>
<dbReference type="SUPFAM" id="SSF51735">
    <property type="entry name" value="NAD(P)-binding Rossmann-fold domains"/>
    <property type="match status" value="1"/>
</dbReference>
<sequence>MARIAVIGGTGYAGGHIVKEAAGRGHTVVSVARKVPSERVEGVTYLEGSLLDPTGLLAELQGVETIVIAVAPRGDMAGQTRPAIGQLVAALPADTRIGVIGGAGGSLVAEGGPRLIDAGEFPDDFKPEARELIGVLEDLEASDGDVDWFFVHPAAGFGGFAPGERTGSYRTGGDVLVTDADGGSYISGEDLAVAVVDEIESPRHRRARFTVGY</sequence>
<dbReference type="Proteomes" id="UP001410795">
    <property type="component" value="Unassembled WGS sequence"/>
</dbReference>
<dbReference type="EMBL" id="BAAAYV010000006">
    <property type="protein sequence ID" value="GAA3657681.1"/>
    <property type="molecule type" value="Genomic_DNA"/>
</dbReference>
<proteinExistence type="predicted"/>
<dbReference type="Pfam" id="PF13460">
    <property type="entry name" value="NAD_binding_10"/>
    <property type="match status" value="1"/>
</dbReference>
<accession>A0ABP7BFE0</accession>
<dbReference type="InterPro" id="IPR051606">
    <property type="entry name" value="Polyketide_Oxido-like"/>
</dbReference>
<evidence type="ECO:0000313" key="3">
    <source>
        <dbReference type="Proteomes" id="UP001410795"/>
    </source>
</evidence>
<protein>
    <submittedName>
        <fullName evidence="2">NAD(P)H-binding protein</fullName>
    </submittedName>
</protein>
<keyword evidence="3" id="KW-1185">Reference proteome</keyword>
<dbReference type="PANTHER" id="PTHR43355">
    <property type="entry name" value="FLAVIN REDUCTASE (NADPH)"/>
    <property type="match status" value="1"/>
</dbReference>
<evidence type="ECO:0000259" key="1">
    <source>
        <dbReference type="Pfam" id="PF13460"/>
    </source>
</evidence>
<dbReference type="PANTHER" id="PTHR43355:SF2">
    <property type="entry name" value="FLAVIN REDUCTASE (NADPH)"/>
    <property type="match status" value="1"/>
</dbReference>
<evidence type="ECO:0000313" key="2">
    <source>
        <dbReference type="EMBL" id="GAA3657681.1"/>
    </source>
</evidence>
<gene>
    <name evidence="2" type="ORF">GCM10022202_17570</name>
</gene>
<dbReference type="RefSeq" id="WP_221857936.1">
    <property type="nucleotide sequence ID" value="NZ_BAAAYV010000006.1"/>
</dbReference>
<reference evidence="3" key="1">
    <citation type="journal article" date="2019" name="Int. J. Syst. Evol. Microbiol.">
        <title>The Global Catalogue of Microorganisms (GCM) 10K type strain sequencing project: providing services to taxonomists for standard genome sequencing and annotation.</title>
        <authorList>
            <consortium name="The Broad Institute Genomics Platform"/>
            <consortium name="The Broad Institute Genome Sequencing Center for Infectious Disease"/>
            <person name="Wu L."/>
            <person name="Ma J."/>
        </authorList>
    </citation>
    <scope>NUCLEOTIDE SEQUENCE [LARGE SCALE GENOMIC DNA]</scope>
    <source>
        <strain evidence="3">JCM 16546</strain>
    </source>
</reference>